<proteinExistence type="predicted"/>
<gene>
    <name evidence="2" type="ORF">BCR33DRAFT_710883</name>
</gene>
<feature type="transmembrane region" description="Helical" evidence="1">
    <location>
        <begin position="61"/>
        <end position="80"/>
    </location>
</feature>
<protein>
    <recommendedName>
        <fullName evidence="4">NADH dehydrogenase [ubiquinone] 1 beta subcomplex subunit 11, mitochondrial</fullName>
    </recommendedName>
</protein>
<dbReference type="EMBL" id="MCGO01000001">
    <property type="protein sequence ID" value="ORY53457.1"/>
    <property type="molecule type" value="Genomic_DNA"/>
</dbReference>
<comment type="caution">
    <text evidence="2">The sequence shown here is derived from an EMBL/GenBank/DDBJ whole genome shotgun (WGS) entry which is preliminary data.</text>
</comment>
<reference evidence="2 3" key="1">
    <citation type="submission" date="2016-07" db="EMBL/GenBank/DDBJ databases">
        <title>Pervasive Adenine N6-methylation of Active Genes in Fungi.</title>
        <authorList>
            <consortium name="DOE Joint Genome Institute"/>
            <person name="Mondo S.J."/>
            <person name="Dannebaum R.O."/>
            <person name="Kuo R.C."/>
            <person name="Labutti K."/>
            <person name="Haridas S."/>
            <person name="Kuo A."/>
            <person name="Salamov A."/>
            <person name="Ahrendt S.R."/>
            <person name="Lipzen A."/>
            <person name="Sullivan W."/>
            <person name="Andreopoulos W.B."/>
            <person name="Clum A."/>
            <person name="Lindquist E."/>
            <person name="Daum C."/>
            <person name="Ramamoorthy G.K."/>
            <person name="Gryganskyi A."/>
            <person name="Culley D."/>
            <person name="Magnuson J.K."/>
            <person name="James T.Y."/>
            <person name="O'Malley M.A."/>
            <person name="Stajich J.E."/>
            <person name="Spatafora J.W."/>
            <person name="Visel A."/>
            <person name="Grigoriev I.V."/>
        </authorList>
    </citation>
    <scope>NUCLEOTIDE SEQUENCE [LARGE SCALE GENOMIC DNA]</scope>
    <source>
        <strain evidence="2 3">JEL800</strain>
    </source>
</reference>
<dbReference type="OrthoDB" id="2147978at2759"/>
<dbReference type="Proteomes" id="UP000193642">
    <property type="component" value="Unassembled WGS sequence"/>
</dbReference>
<organism evidence="2 3">
    <name type="scientific">Rhizoclosmatium globosum</name>
    <dbReference type="NCBI Taxonomy" id="329046"/>
    <lineage>
        <taxon>Eukaryota</taxon>
        <taxon>Fungi</taxon>
        <taxon>Fungi incertae sedis</taxon>
        <taxon>Chytridiomycota</taxon>
        <taxon>Chytridiomycota incertae sedis</taxon>
        <taxon>Chytridiomycetes</taxon>
        <taxon>Chytridiales</taxon>
        <taxon>Chytriomycetaceae</taxon>
        <taxon>Rhizoclosmatium</taxon>
    </lineage>
</organism>
<accession>A0A1Y2D2N3</accession>
<evidence type="ECO:0000256" key="1">
    <source>
        <dbReference type="SAM" id="Phobius"/>
    </source>
</evidence>
<name>A0A1Y2D2N3_9FUNG</name>
<evidence type="ECO:0000313" key="3">
    <source>
        <dbReference type="Proteomes" id="UP000193642"/>
    </source>
</evidence>
<dbReference type="AlphaFoldDB" id="A0A1Y2D2N3"/>
<sequence>MLGLLRHRLSLRTPTRPLSSSTVVRGGDHHGAHFGGEPAGYFLGDPASASKAKTKYFWEPVFVWGYFGGTAVFLTAYAFSPNKSPSQAAKIEAHRRLEKSGESFGWPLPPDSQAK</sequence>
<evidence type="ECO:0000313" key="2">
    <source>
        <dbReference type="EMBL" id="ORY53457.1"/>
    </source>
</evidence>
<evidence type="ECO:0008006" key="4">
    <source>
        <dbReference type="Google" id="ProtNLM"/>
    </source>
</evidence>
<keyword evidence="1" id="KW-1133">Transmembrane helix</keyword>
<keyword evidence="3" id="KW-1185">Reference proteome</keyword>
<keyword evidence="1" id="KW-0472">Membrane</keyword>
<keyword evidence="1" id="KW-0812">Transmembrane</keyword>